<evidence type="ECO:0000256" key="11">
    <source>
        <dbReference type="ARBA" id="ARBA00023328"/>
    </source>
</evidence>
<dbReference type="GO" id="GO:0008608">
    <property type="term" value="P:attachment of spindle microtubules to kinetochore"/>
    <property type="evidence" value="ECO:0007669"/>
    <property type="project" value="InterPro"/>
</dbReference>
<dbReference type="PANTHER" id="PTHR28262:SF1">
    <property type="entry name" value="DASH COMPLEX SUBUNIT SPC19"/>
    <property type="match status" value="1"/>
</dbReference>
<evidence type="ECO:0000256" key="10">
    <source>
        <dbReference type="ARBA" id="ARBA00023242"/>
    </source>
</evidence>
<dbReference type="GO" id="GO:0005876">
    <property type="term" value="C:spindle microtubule"/>
    <property type="evidence" value="ECO:0007669"/>
    <property type="project" value="InterPro"/>
</dbReference>
<dbReference type="EMBL" id="LT795061">
    <property type="protein sequence ID" value="SJX63621.1"/>
    <property type="molecule type" value="Genomic_DNA"/>
</dbReference>
<gene>
    <name evidence="15" type="ORF">SRS1_14373</name>
</gene>
<dbReference type="PANTHER" id="PTHR28262">
    <property type="entry name" value="DASH COMPLEX SUBUNIT SPC19"/>
    <property type="match status" value="1"/>
</dbReference>
<evidence type="ECO:0000256" key="3">
    <source>
        <dbReference type="ARBA" id="ARBA00004629"/>
    </source>
</evidence>
<dbReference type="GO" id="GO:0042729">
    <property type="term" value="C:DASH complex"/>
    <property type="evidence" value="ECO:0007669"/>
    <property type="project" value="InterPro"/>
</dbReference>
<keyword evidence="9" id="KW-0206">Cytoskeleton</keyword>
<protein>
    <recommendedName>
        <fullName evidence="5">DASH complex subunit SPC19</fullName>
    </recommendedName>
    <alternativeName>
        <fullName evidence="12">Outer kinetochore protein SPC19</fullName>
    </alternativeName>
</protein>
<keyword evidence="6" id="KW-0158">Chromosome</keyword>
<evidence type="ECO:0000256" key="2">
    <source>
        <dbReference type="ARBA" id="ARBA00004186"/>
    </source>
</evidence>
<name>A0A2N8UFM8_9BASI</name>
<dbReference type="Pfam" id="PF08287">
    <property type="entry name" value="DASH_Spc19"/>
    <property type="match status" value="1"/>
</dbReference>
<evidence type="ECO:0000256" key="12">
    <source>
        <dbReference type="ARBA" id="ARBA00032583"/>
    </source>
</evidence>
<sequence length="217" mass="25142">MLMPRQSSFPQHQMMQQQQQQGQAQFDAPYLAQQQQHMPQPSQHLISSLQHCVSSTASCVQTMKEAIDTLEFAIQDHPRLMTVLKSRRHFDLVSQHDIEHAREHVASEVRPHIEELCRRASAEIARQDRRAVALRNKHESLQQRLQNLRSIDLHQSKLLHNSASLAEAEEERLDSQEHLALKMELEQRNLRLAQLKKRKEALLATADKLESETQGHL</sequence>
<evidence type="ECO:0000256" key="6">
    <source>
        <dbReference type="ARBA" id="ARBA00022454"/>
    </source>
</evidence>
<keyword evidence="8" id="KW-0995">Kinetochore</keyword>
<comment type="subcellular location">
    <subcellularLocation>
        <location evidence="3">Chromosome</location>
        <location evidence="3">Centromere</location>
        <location evidence="3">Kinetochore</location>
    </subcellularLocation>
    <subcellularLocation>
        <location evidence="2">Cytoplasm</location>
        <location evidence="2">Cytoskeleton</location>
        <location evidence="2">Spindle</location>
    </subcellularLocation>
    <subcellularLocation>
        <location evidence="1">Nucleus</location>
    </subcellularLocation>
</comment>
<dbReference type="InterPro" id="IPR013251">
    <property type="entry name" value="DASH_Spc19"/>
</dbReference>
<comment type="similarity">
    <text evidence="4">Belongs to the DASH complex SPC19 family.</text>
</comment>
<evidence type="ECO:0000256" key="13">
    <source>
        <dbReference type="SAM" id="Coils"/>
    </source>
</evidence>
<keyword evidence="13" id="KW-0175">Coiled coil</keyword>
<evidence type="ECO:0000256" key="8">
    <source>
        <dbReference type="ARBA" id="ARBA00022838"/>
    </source>
</evidence>
<feature type="compositionally biased region" description="Low complexity" evidence="14">
    <location>
        <begin position="11"/>
        <end position="25"/>
    </location>
</feature>
<keyword evidence="10" id="KW-0539">Nucleus</keyword>
<keyword evidence="7" id="KW-0963">Cytoplasm</keyword>
<evidence type="ECO:0000256" key="9">
    <source>
        <dbReference type="ARBA" id="ARBA00023212"/>
    </source>
</evidence>
<evidence type="ECO:0000256" key="5">
    <source>
        <dbReference type="ARBA" id="ARBA00016329"/>
    </source>
</evidence>
<keyword evidence="11" id="KW-0137">Centromere</keyword>
<evidence type="ECO:0000256" key="7">
    <source>
        <dbReference type="ARBA" id="ARBA00022490"/>
    </source>
</evidence>
<feature type="coiled-coil region" evidence="13">
    <location>
        <begin position="117"/>
        <end position="212"/>
    </location>
</feature>
<evidence type="ECO:0000313" key="16">
    <source>
        <dbReference type="Proteomes" id="UP000239563"/>
    </source>
</evidence>
<evidence type="ECO:0000256" key="4">
    <source>
        <dbReference type="ARBA" id="ARBA00008952"/>
    </source>
</evidence>
<dbReference type="Proteomes" id="UP000239563">
    <property type="component" value="Chromosome VIII"/>
</dbReference>
<evidence type="ECO:0000313" key="15">
    <source>
        <dbReference type="EMBL" id="SJX63621.1"/>
    </source>
</evidence>
<accession>A0A2N8UFM8</accession>
<evidence type="ECO:0000256" key="14">
    <source>
        <dbReference type="SAM" id="MobiDB-lite"/>
    </source>
</evidence>
<reference evidence="15 16" key="1">
    <citation type="submission" date="2017-02" db="EMBL/GenBank/DDBJ databases">
        <authorList>
            <person name="Peterson S.W."/>
        </authorList>
    </citation>
    <scope>NUCLEOTIDE SEQUENCE [LARGE SCALE GENOMIC DNA]</scope>
    <source>
        <strain evidence="15 16">SRS1_H2-8</strain>
    </source>
</reference>
<feature type="compositionally biased region" description="Polar residues" evidence="14">
    <location>
        <begin position="1"/>
        <end position="10"/>
    </location>
</feature>
<evidence type="ECO:0000256" key="1">
    <source>
        <dbReference type="ARBA" id="ARBA00004123"/>
    </source>
</evidence>
<organism evidence="15 16">
    <name type="scientific">Sporisorium reilianum f. sp. reilianum</name>
    <dbReference type="NCBI Taxonomy" id="72559"/>
    <lineage>
        <taxon>Eukaryota</taxon>
        <taxon>Fungi</taxon>
        <taxon>Dikarya</taxon>
        <taxon>Basidiomycota</taxon>
        <taxon>Ustilaginomycotina</taxon>
        <taxon>Ustilaginomycetes</taxon>
        <taxon>Ustilaginales</taxon>
        <taxon>Ustilaginaceae</taxon>
        <taxon>Sporisorium</taxon>
    </lineage>
</organism>
<proteinExistence type="inferred from homology"/>
<dbReference type="AlphaFoldDB" id="A0A2N8UFM8"/>
<feature type="region of interest" description="Disordered" evidence="14">
    <location>
        <begin position="1"/>
        <end position="27"/>
    </location>
</feature>